<organism evidence="10">
    <name type="scientific">Aphanomyces astaci</name>
    <name type="common">Crayfish plague agent</name>
    <dbReference type="NCBI Taxonomy" id="112090"/>
    <lineage>
        <taxon>Eukaryota</taxon>
        <taxon>Sar</taxon>
        <taxon>Stramenopiles</taxon>
        <taxon>Oomycota</taxon>
        <taxon>Saprolegniomycetes</taxon>
        <taxon>Saprolegniales</taxon>
        <taxon>Verrucalvaceae</taxon>
        <taxon>Aphanomyces</taxon>
    </lineage>
</organism>
<dbReference type="STRING" id="112090.W4FXE0"/>
<evidence type="ECO:0000256" key="8">
    <source>
        <dbReference type="RuleBase" id="RU363034"/>
    </source>
</evidence>
<evidence type="ECO:0000256" key="6">
    <source>
        <dbReference type="ARBA" id="ARBA00023157"/>
    </source>
</evidence>
<dbReference type="PRINTS" id="PR00722">
    <property type="entry name" value="CHYMOTRYPSIN"/>
</dbReference>
<dbReference type="CDD" id="cd00190">
    <property type="entry name" value="Tryp_SPc"/>
    <property type="match status" value="1"/>
</dbReference>
<dbReference type="PROSITE" id="PS50240">
    <property type="entry name" value="TRYPSIN_DOM"/>
    <property type="match status" value="1"/>
</dbReference>
<keyword evidence="7" id="KW-0325">Glycoprotein</keyword>
<dbReference type="EMBL" id="KI913155">
    <property type="protein sequence ID" value="ETV72162.1"/>
    <property type="molecule type" value="Genomic_DNA"/>
</dbReference>
<dbReference type="InterPro" id="IPR027806">
    <property type="entry name" value="HARBI1_dom"/>
</dbReference>
<keyword evidence="5" id="KW-0843">Virulence</keyword>
<name>W4FXE0_APHAT</name>
<sequence length="289" mass="31596">MDDIQTNDRIATDRVIVENFIGRLKTLWSICSDCYRWTRQNYDVLFRTCVAMTNVHIRMHPLRADDGDVNYPYVTGLRRTETGSSGCGASLVAPKILITAAHCSSSAWATFASIGSHYLNGTKDGERIKIVKRTVHPKYNKATRFDYDIAVFELETASSFPPIKLNWDEDHFSAPGVVSWVRTTKSGGSQSPVLLEADVPIYSNAACQKALSAYNYNITASMICAGGGFKDTCQGDSGGPLTVTRNGIEYLAGVTSWGIGCANPGLPGVYARISEARDFIEPFLPKPAC</sequence>
<reference evidence="10" key="1">
    <citation type="submission" date="2013-12" db="EMBL/GenBank/DDBJ databases">
        <title>The Genome Sequence of Aphanomyces astaci APO3.</title>
        <authorList>
            <consortium name="The Broad Institute Genomics Platform"/>
            <person name="Russ C."/>
            <person name="Tyler B."/>
            <person name="van West P."/>
            <person name="Dieguez-Uribeondo J."/>
            <person name="Young S.K."/>
            <person name="Zeng Q."/>
            <person name="Gargeya S."/>
            <person name="Fitzgerald M."/>
            <person name="Abouelleil A."/>
            <person name="Alvarado L."/>
            <person name="Chapman S.B."/>
            <person name="Gainer-Dewar J."/>
            <person name="Goldberg J."/>
            <person name="Griggs A."/>
            <person name="Gujja S."/>
            <person name="Hansen M."/>
            <person name="Howarth C."/>
            <person name="Imamovic A."/>
            <person name="Ireland A."/>
            <person name="Larimer J."/>
            <person name="McCowan C."/>
            <person name="Murphy C."/>
            <person name="Pearson M."/>
            <person name="Poon T.W."/>
            <person name="Priest M."/>
            <person name="Roberts A."/>
            <person name="Saif S."/>
            <person name="Shea T."/>
            <person name="Sykes S."/>
            <person name="Wortman J."/>
            <person name="Nusbaum C."/>
            <person name="Birren B."/>
        </authorList>
    </citation>
    <scope>NUCLEOTIDE SEQUENCE [LARGE SCALE GENOMIC DNA]</scope>
    <source>
        <strain evidence="10">APO3</strain>
    </source>
</reference>
<comment type="similarity">
    <text evidence="2">Belongs to the peptidase S1 family.</text>
</comment>
<dbReference type="InterPro" id="IPR033116">
    <property type="entry name" value="TRYPSIN_SER"/>
</dbReference>
<dbReference type="Pfam" id="PF13359">
    <property type="entry name" value="DDE_Tnp_4"/>
    <property type="match status" value="1"/>
</dbReference>
<proteinExistence type="inferred from homology"/>
<dbReference type="InterPro" id="IPR001254">
    <property type="entry name" value="Trypsin_dom"/>
</dbReference>
<dbReference type="PROSITE" id="PS00135">
    <property type="entry name" value="TRYPSIN_SER"/>
    <property type="match status" value="1"/>
</dbReference>
<dbReference type="GeneID" id="20814634"/>
<dbReference type="PANTHER" id="PTHR24276">
    <property type="entry name" value="POLYSERASE-RELATED"/>
    <property type="match status" value="1"/>
</dbReference>
<dbReference type="RefSeq" id="XP_009838230.1">
    <property type="nucleotide sequence ID" value="XM_009839928.1"/>
</dbReference>
<dbReference type="InterPro" id="IPR050430">
    <property type="entry name" value="Peptidase_S1"/>
</dbReference>
<dbReference type="InterPro" id="IPR009003">
    <property type="entry name" value="Peptidase_S1_PA"/>
</dbReference>
<dbReference type="VEuPathDB" id="FungiDB:H257_12638"/>
<dbReference type="AlphaFoldDB" id="W4FXE0"/>
<comment type="cofactor">
    <cofactor evidence="1">
        <name>a divalent metal cation</name>
        <dbReference type="ChEBI" id="CHEBI:60240"/>
    </cofactor>
</comment>
<keyword evidence="4" id="KW-0732">Signal</keyword>
<dbReference type="InterPro" id="IPR001314">
    <property type="entry name" value="Peptidase_S1A"/>
</dbReference>
<dbReference type="InterPro" id="IPR018114">
    <property type="entry name" value="TRYPSIN_HIS"/>
</dbReference>
<dbReference type="GO" id="GO:0004252">
    <property type="term" value="F:serine-type endopeptidase activity"/>
    <property type="evidence" value="ECO:0007669"/>
    <property type="project" value="InterPro"/>
</dbReference>
<feature type="domain" description="Peptidase S1" evidence="9">
    <location>
        <begin position="70"/>
        <end position="285"/>
    </location>
</feature>
<evidence type="ECO:0000256" key="7">
    <source>
        <dbReference type="ARBA" id="ARBA00023180"/>
    </source>
</evidence>
<accession>W4FXE0</accession>
<dbReference type="PANTHER" id="PTHR24276:SF98">
    <property type="entry name" value="FI18310P1-RELATED"/>
    <property type="match status" value="1"/>
</dbReference>
<dbReference type="GO" id="GO:0006508">
    <property type="term" value="P:proteolysis"/>
    <property type="evidence" value="ECO:0007669"/>
    <property type="project" value="UniProtKB-KW"/>
</dbReference>
<protein>
    <recommendedName>
        <fullName evidence="9">Peptidase S1 domain-containing protein</fullName>
    </recommendedName>
</protein>
<dbReference type="FunFam" id="2.40.10.10:FF:000002">
    <property type="entry name" value="Transmembrane protease serine"/>
    <property type="match status" value="1"/>
</dbReference>
<dbReference type="Pfam" id="PF00089">
    <property type="entry name" value="Trypsin"/>
    <property type="match status" value="1"/>
</dbReference>
<dbReference type="Gene3D" id="2.40.10.10">
    <property type="entry name" value="Trypsin-like serine proteases"/>
    <property type="match status" value="1"/>
</dbReference>
<dbReference type="GO" id="GO:0046872">
    <property type="term" value="F:metal ion binding"/>
    <property type="evidence" value="ECO:0007669"/>
    <property type="project" value="UniProtKB-KW"/>
</dbReference>
<keyword evidence="8" id="KW-0720">Serine protease</keyword>
<evidence type="ECO:0000313" key="10">
    <source>
        <dbReference type="EMBL" id="ETV72162.1"/>
    </source>
</evidence>
<dbReference type="SMART" id="SM00020">
    <property type="entry name" value="Tryp_SPc"/>
    <property type="match status" value="1"/>
</dbReference>
<gene>
    <name evidence="10" type="ORF">H257_12638</name>
</gene>
<dbReference type="PROSITE" id="PS00134">
    <property type="entry name" value="TRYPSIN_HIS"/>
    <property type="match status" value="1"/>
</dbReference>
<evidence type="ECO:0000256" key="2">
    <source>
        <dbReference type="ARBA" id="ARBA00007664"/>
    </source>
</evidence>
<keyword evidence="6" id="KW-1015">Disulfide bond</keyword>
<dbReference type="OrthoDB" id="104223at2759"/>
<evidence type="ECO:0000259" key="9">
    <source>
        <dbReference type="PROSITE" id="PS50240"/>
    </source>
</evidence>
<evidence type="ECO:0000256" key="4">
    <source>
        <dbReference type="ARBA" id="ARBA00022729"/>
    </source>
</evidence>
<dbReference type="SUPFAM" id="SSF50494">
    <property type="entry name" value="Trypsin-like serine proteases"/>
    <property type="match status" value="1"/>
</dbReference>
<evidence type="ECO:0000256" key="3">
    <source>
        <dbReference type="ARBA" id="ARBA00022723"/>
    </source>
</evidence>
<dbReference type="InterPro" id="IPR043504">
    <property type="entry name" value="Peptidase_S1_PA_chymotrypsin"/>
</dbReference>
<keyword evidence="3" id="KW-0479">Metal-binding</keyword>
<evidence type="ECO:0000256" key="1">
    <source>
        <dbReference type="ARBA" id="ARBA00001968"/>
    </source>
</evidence>
<keyword evidence="8" id="KW-0378">Hydrolase</keyword>
<evidence type="ECO:0000256" key="5">
    <source>
        <dbReference type="ARBA" id="ARBA00023026"/>
    </source>
</evidence>
<keyword evidence="8" id="KW-0645">Protease</keyword>